<keyword evidence="11 14" id="KW-1133">Transmembrane helix</keyword>
<comment type="catalytic activity">
    <reaction evidence="1 14">
        <text>ATP + protein L-histidine = ADP + protein N-phospho-L-histidine.</text>
        <dbReference type="EC" id="2.7.13.3"/>
    </reaction>
</comment>
<evidence type="ECO:0000256" key="8">
    <source>
        <dbReference type="ARBA" id="ARBA00022741"/>
    </source>
</evidence>
<evidence type="ECO:0000256" key="11">
    <source>
        <dbReference type="ARBA" id="ARBA00022989"/>
    </source>
</evidence>
<dbReference type="EMBL" id="VOIW01000001">
    <property type="protein sequence ID" value="MRJ35380.1"/>
    <property type="molecule type" value="Genomic_DNA"/>
</dbReference>
<dbReference type="InterPro" id="IPR006290">
    <property type="entry name" value="CztS_silS_copS"/>
</dbReference>
<evidence type="ECO:0000313" key="20">
    <source>
        <dbReference type="Proteomes" id="UP000620382"/>
    </source>
</evidence>
<evidence type="ECO:0000256" key="1">
    <source>
        <dbReference type="ARBA" id="ARBA00000085"/>
    </source>
</evidence>
<evidence type="ECO:0000256" key="14">
    <source>
        <dbReference type="RuleBase" id="RU364088"/>
    </source>
</evidence>
<dbReference type="InterPro" id="IPR004358">
    <property type="entry name" value="Sig_transdc_His_kin-like_C"/>
</dbReference>
<dbReference type="GO" id="GO:0005886">
    <property type="term" value="C:plasma membrane"/>
    <property type="evidence" value="ECO:0007669"/>
    <property type="project" value="UniProtKB-SubCell"/>
</dbReference>
<keyword evidence="13 14" id="KW-0472">Membrane</keyword>
<dbReference type="RefSeq" id="WP_153870112.1">
    <property type="nucleotide sequence ID" value="NZ_JAEKCT010000001.1"/>
</dbReference>
<dbReference type="CDD" id="cd00075">
    <property type="entry name" value="HATPase"/>
    <property type="match status" value="1"/>
</dbReference>
<dbReference type="PROSITE" id="PS50109">
    <property type="entry name" value="HIS_KIN"/>
    <property type="match status" value="1"/>
</dbReference>
<evidence type="ECO:0000256" key="3">
    <source>
        <dbReference type="ARBA" id="ARBA00022475"/>
    </source>
</evidence>
<accession>A0A5P1D5H5</accession>
<dbReference type="PROSITE" id="PS50885">
    <property type="entry name" value="HAMP"/>
    <property type="match status" value="1"/>
</dbReference>
<comment type="subcellular location">
    <subcellularLocation>
        <location evidence="2 14">Cell inner membrane</location>
    </subcellularLocation>
</comment>
<dbReference type="EMBL" id="JAENSR010000002">
    <property type="protein sequence ID" value="MBK3459756.1"/>
    <property type="molecule type" value="Genomic_DNA"/>
</dbReference>
<protein>
    <recommendedName>
        <fullName evidence="14">Sensor protein</fullName>
        <ecNumber evidence="14">2.7.13.3</ecNumber>
    </recommendedName>
</protein>
<proteinExistence type="predicted"/>
<dbReference type="Proteomes" id="UP000620382">
    <property type="component" value="Unassembled WGS sequence"/>
</dbReference>
<dbReference type="Gene3D" id="1.10.287.130">
    <property type="match status" value="1"/>
</dbReference>
<dbReference type="NCBIfam" id="TIGR01386">
    <property type="entry name" value="cztS_silS_copS"/>
    <property type="match status" value="1"/>
</dbReference>
<dbReference type="SMART" id="SM00387">
    <property type="entry name" value="HATPase_c"/>
    <property type="match status" value="1"/>
</dbReference>
<evidence type="ECO:0000256" key="12">
    <source>
        <dbReference type="ARBA" id="ARBA00023012"/>
    </source>
</evidence>
<dbReference type="OrthoDB" id="5561773at2"/>
<keyword evidence="12 14" id="KW-0902">Two-component regulatory system</keyword>
<dbReference type="GO" id="GO:0005524">
    <property type="term" value="F:ATP binding"/>
    <property type="evidence" value="ECO:0007669"/>
    <property type="project" value="UniProtKB-KW"/>
</dbReference>
<dbReference type="Gene3D" id="3.30.565.10">
    <property type="entry name" value="Histidine kinase-like ATPase, C-terminal domain"/>
    <property type="match status" value="1"/>
</dbReference>
<dbReference type="FunFam" id="1.10.287.130:FF:000001">
    <property type="entry name" value="Two-component sensor histidine kinase"/>
    <property type="match status" value="1"/>
</dbReference>
<reference evidence="18 19" key="1">
    <citation type="submission" date="2019-08" db="EMBL/GenBank/DDBJ databases">
        <title>Pseudomonas haemolytica sp. nov. isolated from raw milk and skim milk concentrate.</title>
        <authorList>
            <person name="Hofmann K."/>
            <person name="Huptas C."/>
            <person name="Doll E."/>
            <person name="Scherer S."/>
            <person name="Wenning M."/>
        </authorList>
    </citation>
    <scope>NUCLEOTIDE SEQUENCE [LARGE SCALE GENOMIC DNA]</scope>
    <source>
        <strain evidence="18 19">DSM 108987</strain>
    </source>
</reference>
<evidence type="ECO:0000259" key="16">
    <source>
        <dbReference type="PROSITE" id="PS50885"/>
    </source>
</evidence>
<dbReference type="SMART" id="SM00304">
    <property type="entry name" value="HAMP"/>
    <property type="match status" value="1"/>
</dbReference>
<sequence length="499" mass="54608">MRTSSLSMRLGLTVSLMGAGLVLLLATLAYLALTHELEKLARKGLESKMEQIQHSLALGLDAQAIRARPHSLLDLVIGHDNFYLTIVGTAPNDSVLLNIGAKPQEPLLTDFRPRETLGYLNWTDNNGNQVLSASSLMRLASGERVRVLLSLDRMDDQALLSAYLRATLIALPLLLILIGMGAWWLVQRGLAPLKQFSQVAAKVTTQDLTHRLSVDNLPLELGELAQGFNVMLNRLDAGVQQLSQFSDDLAHELRAPLTNLMGKAQLTLSRQRPPEEYKAVLESSTEELERLARIVSDMLFLAQVSHPAARASFTEVCLAQEAQRVMELFALSAEDKQVTLSLRGDAWVTGDRLMIQRAISNLLSNAIRHTPEGSTVLLLVETYGESVSLSVGNPGRGIEAHHLAHLFERFYRADSSRTRAEGGTGLGLAIVKSIMHLHQGHAHVTSQLGRFTRFSLAFPLKPTPVQCGAFKVVRQALLHGDEPTDTTPVAPAVSAMSMK</sequence>
<comment type="caution">
    <text evidence="18">The sequence shown here is derived from an EMBL/GenBank/DDBJ whole genome shotgun (WGS) entry which is preliminary data.</text>
</comment>
<dbReference type="SMART" id="SM00388">
    <property type="entry name" value="HisKA"/>
    <property type="match status" value="1"/>
</dbReference>
<dbReference type="Pfam" id="PF02518">
    <property type="entry name" value="HATPase_c"/>
    <property type="match status" value="1"/>
</dbReference>
<evidence type="ECO:0000256" key="2">
    <source>
        <dbReference type="ARBA" id="ARBA00004533"/>
    </source>
</evidence>
<organism evidence="18 19">
    <name type="scientific">Pseudomonas haemolytica</name>
    <dbReference type="NCBI Taxonomy" id="2600065"/>
    <lineage>
        <taxon>Bacteria</taxon>
        <taxon>Pseudomonadati</taxon>
        <taxon>Pseudomonadota</taxon>
        <taxon>Gammaproteobacteria</taxon>
        <taxon>Pseudomonadales</taxon>
        <taxon>Pseudomonadaceae</taxon>
        <taxon>Pseudomonas</taxon>
    </lineage>
</organism>
<keyword evidence="5" id="KW-0597">Phosphoprotein</keyword>
<evidence type="ECO:0000259" key="15">
    <source>
        <dbReference type="PROSITE" id="PS50109"/>
    </source>
</evidence>
<dbReference type="InterPro" id="IPR003594">
    <property type="entry name" value="HATPase_dom"/>
</dbReference>
<evidence type="ECO:0000256" key="6">
    <source>
        <dbReference type="ARBA" id="ARBA00022679"/>
    </source>
</evidence>
<keyword evidence="20" id="KW-1185">Reference proteome</keyword>
<dbReference type="GO" id="GO:0000155">
    <property type="term" value="F:phosphorelay sensor kinase activity"/>
    <property type="evidence" value="ECO:0007669"/>
    <property type="project" value="InterPro"/>
</dbReference>
<dbReference type="PANTHER" id="PTHR45436:SF9">
    <property type="entry name" value="SENSOR PROTEIN"/>
    <property type="match status" value="1"/>
</dbReference>
<feature type="domain" description="HAMP" evidence="16">
    <location>
        <begin position="187"/>
        <end position="240"/>
    </location>
</feature>
<dbReference type="InterPro" id="IPR036890">
    <property type="entry name" value="HATPase_C_sf"/>
</dbReference>
<feature type="transmembrane region" description="Helical" evidence="14">
    <location>
        <begin position="12"/>
        <end position="33"/>
    </location>
</feature>
<keyword evidence="8 14" id="KW-0547">Nucleotide-binding</keyword>
<evidence type="ECO:0000256" key="5">
    <source>
        <dbReference type="ARBA" id="ARBA00022553"/>
    </source>
</evidence>
<evidence type="ECO:0000313" key="19">
    <source>
        <dbReference type="Proteomes" id="UP000408764"/>
    </source>
</evidence>
<evidence type="ECO:0000256" key="10">
    <source>
        <dbReference type="ARBA" id="ARBA00022840"/>
    </source>
</evidence>
<keyword evidence="3 14" id="KW-1003">Cell membrane</keyword>
<dbReference type="AlphaFoldDB" id="A0A5P1D5H5"/>
<dbReference type="EC" id="2.7.13.3" evidence="14"/>
<dbReference type="InterPro" id="IPR036097">
    <property type="entry name" value="HisK_dim/P_sf"/>
</dbReference>
<evidence type="ECO:0000313" key="18">
    <source>
        <dbReference type="EMBL" id="MRJ35380.1"/>
    </source>
</evidence>
<dbReference type="FunFam" id="3.30.565.10:FF:000006">
    <property type="entry name" value="Sensor histidine kinase WalK"/>
    <property type="match status" value="1"/>
</dbReference>
<evidence type="ECO:0000256" key="7">
    <source>
        <dbReference type="ARBA" id="ARBA00022692"/>
    </source>
</evidence>
<feature type="transmembrane region" description="Helical" evidence="14">
    <location>
        <begin position="162"/>
        <end position="186"/>
    </location>
</feature>
<comment type="function">
    <text evidence="14">Member of a two-component regulatory system.</text>
</comment>
<evidence type="ECO:0000256" key="4">
    <source>
        <dbReference type="ARBA" id="ARBA00022519"/>
    </source>
</evidence>
<dbReference type="Gene3D" id="6.10.340.10">
    <property type="match status" value="1"/>
</dbReference>
<dbReference type="InterPro" id="IPR005467">
    <property type="entry name" value="His_kinase_dom"/>
</dbReference>
<dbReference type="InterPro" id="IPR050428">
    <property type="entry name" value="TCS_sensor_his_kinase"/>
</dbReference>
<evidence type="ECO:0000256" key="13">
    <source>
        <dbReference type="ARBA" id="ARBA00023136"/>
    </source>
</evidence>
<dbReference type="CDD" id="cd06225">
    <property type="entry name" value="HAMP"/>
    <property type="match status" value="1"/>
</dbReference>
<keyword evidence="10 14" id="KW-0067">ATP-binding</keyword>
<feature type="domain" description="Histidine kinase" evidence="15">
    <location>
        <begin position="248"/>
        <end position="462"/>
    </location>
</feature>
<dbReference type="PANTHER" id="PTHR45436">
    <property type="entry name" value="SENSOR HISTIDINE KINASE YKOH"/>
    <property type="match status" value="1"/>
</dbReference>
<evidence type="ECO:0000256" key="9">
    <source>
        <dbReference type="ARBA" id="ARBA00022777"/>
    </source>
</evidence>
<keyword evidence="4 14" id="KW-0997">Cell inner membrane</keyword>
<dbReference type="InterPro" id="IPR003661">
    <property type="entry name" value="HisK_dim/P_dom"/>
</dbReference>
<gene>
    <name evidence="18" type="ORF">FRT59_00105</name>
    <name evidence="17" type="ORF">JJD71_11870</name>
</gene>
<keyword evidence="7 14" id="KW-0812">Transmembrane</keyword>
<keyword evidence="6 14" id="KW-0808">Transferase</keyword>
<dbReference type="SUPFAM" id="SSF158472">
    <property type="entry name" value="HAMP domain-like"/>
    <property type="match status" value="1"/>
</dbReference>
<dbReference type="SUPFAM" id="SSF47384">
    <property type="entry name" value="Homodimeric domain of signal transducing histidine kinase"/>
    <property type="match status" value="1"/>
</dbReference>
<dbReference type="SUPFAM" id="SSF55874">
    <property type="entry name" value="ATPase domain of HSP90 chaperone/DNA topoisomerase II/histidine kinase"/>
    <property type="match status" value="1"/>
</dbReference>
<dbReference type="CDD" id="cd00082">
    <property type="entry name" value="HisKA"/>
    <property type="match status" value="1"/>
</dbReference>
<keyword evidence="9 14" id="KW-0418">Kinase</keyword>
<reference evidence="17 20" key="2">
    <citation type="submission" date="2021-01" db="EMBL/GenBank/DDBJ databases">
        <title>Antibiotic resistance and phylogeny of Pseudomonas spp. isolated over three decades from chicken meat in the Norwegian food chain.</title>
        <authorList>
            <person name="Moen B."/>
        </authorList>
    </citation>
    <scope>NUCLEOTIDE SEQUENCE [LARGE SCALE GENOMIC DNA]</scope>
    <source>
        <strain evidence="17 20">MF6766</strain>
    </source>
</reference>
<dbReference type="Proteomes" id="UP000408764">
    <property type="component" value="Unassembled WGS sequence"/>
</dbReference>
<dbReference type="Pfam" id="PF00672">
    <property type="entry name" value="HAMP"/>
    <property type="match status" value="1"/>
</dbReference>
<name>A0A5P1D5H5_9PSED</name>
<dbReference type="InterPro" id="IPR003660">
    <property type="entry name" value="HAMP_dom"/>
</dbReference>
<evidence type="ECO:0000313" key="17">
    <source>
        <dbReference type="EMBL" id="MBK3459756.1"/>
    </source>
</evidence>
<dbReference type="Pfam" id="PF00512">
    <property type="entry name" value="HisKA"/>
    <property type="match status" value="1"/>
</dbReference>
<dbReference type="PRINTS" id="PR00344">
    <property type="entry name" value="BCTRLSENSOR"/>
</dbReference>